<protein>
    <submittedName>
        <fullName evidence="1">Putative secreted protein</fullName>
    </submittedName>
</protein>
<name>A0A2M4CFH8_9DIPT</name>
<dbReference type="AlphaFoldDB" id="A0A2M4CFH8"/>
<proteinExistence type="predicted"/>
<reference evidence="1" key="1">
    <citation type="submission" date="2018-01" db="EMBL/GenBank/DDBJ databases">
        <title>An insight into the sialome of Amazonian anophelines.</title>
        <authorList>
            <person name="Ribeiro J.M."/>
            <person name="Scarpassa V."/>
            <person name="Calvo E."/>
        </authorList>
    </citation>
    <scope>NUCLEOTIDE SEQUENCE</scope>
    <source>
        <tissue evidence="1">Salivary glands</tissue>
    </source>
</reference>
<organism evidence="1">
    <name type="scientific">Anopheles marajoara</name>
    <dbReference type="NCBI Taxonomy" id="58244"/>
    <lineage>
        <taxon>Eukaryota</taxon>
        <taxon>Metazoa</taxon>
        <taxon>Ecdysozoa</taxon>
        <taxon>Arthropoda</taxon>
        <taxon>Hexapoda</taxon>
        <taxon>Insecta</taxon>
        <taxon>Pterygota</taxon>
        <taxon>Neoptera</taxon>
        <taxon>Endopterygota</taxon>
        <taxon>Diptera</taxon>
        <taxon>Nematocera</taxon>
        <taxon>Culicoidea</taxon>
        <taxon>Culicidae</taxon>
        <taxon>Anophelinae</taxon>
        <taxon>Anopheles</taxon>
    </lineage>
</organism>
<evidence type="ECO:0000313" key="1">
    <source>
        <dbReference type="EMBL" id="MBW64090.1"/>
    </source>
</evidence>
<dbReference type="EMBL" id="GGFJ01014949">
    <property type="protein sequence ID" value="MBW64090.1"/>
    <property type="molecule type" value="Transcribed_RNA"/>
</dbReference>
<accession>A0A2M4CFH8</accession>
<sequence length="66" mass="7606">MLRLPSICAFHSLLLAARQFSFVRKRSRKQPALLLVAIPIEEKASATREFLDNNQHQRLAERSLAF</sequence>